<protein>
    <submittedName>
        <fullName evidence="2">Uncharacterized protein</fullName>
    </submittedName>
</protein>
<dbReference type="AlphaFoldDB" id="A0A8H8P9P9"/>
<dbReference type="KEGG" id="rsx:RhiXN_02335"/>
<proteinExistence type="predicted"/>
<dbReference type="GeneID" id="67024617"/>
<feature type="region of interest" description="Disordered" evidence="1">
    <location>
        <begin position="1"/>
        <end position="85"/>
    </location>
</feature>
<evidence type="ECO:0000313" key="3">
    <source>
        <dbReference type="Proteomes" id="UP000650533"/>
    </source>
</evidence>
<organism evidence="2 3">
    <name type="scientific">Rhizoctonia solani</name>
    <dbReference type="NCBI Taxonomy" id="456999"/>
    <lineage>
        <taxon>Eukaryota</taxon>
        <taxon>Fungi</taxon>
        <taxon>Dikarya</taxon>
        <taxon>Basidiomycota</taxon>
        <taxon>Agaricomycotina</taxon>
        <taxon>Agaricomycetes</taxon>
        <taxon>Cantharellales</taxon>
        <taxon>Ceratobasidiaceae</taxon>
        <taxon>Rhizoctonia</taxon>
    </lineage>
</organism>
<accession>A0A8H8P9P9</accession>
<name>A0A8H8P9P9_9AGAM</name>
<gene>
    <name evidence="2" type="ORF">RhiXN_02335</name>
</gene>
<reference evidence="2" key="1">
    <citation type="submission" date="2020-05" db="EMBL/GenBank/DDBJ databases">
        <title>Evolutionary and genomic comparisons of hybrid uninucleate and nonhybrid Rhizoctonia fungi.</title>
        <authorList>
            <person name="Li C."/>
            <person name="Chen X."/>
        </authorList>
    </citation>
    <scope>NUCLEOTIDE SEQUENCE</scope>
    <source>
        <strain evidence="2">AG-1 IA</strain>
    </source>
</reference>
<sequence>MSSLLTGLTRSSSHPMIDGELEEEELIPKSEPNTGAATEVEAETPSGSHDLDTPSGGSAPRPTGRGRGRGRARGSRARGKKRVQE</sequence>
<dbReference type="EMBL" id="CP059673">
    <property type="protein sequence ID" value="QRW27740.1"/>
    <property type="molecule type" value="Genomic_DNA"/>
</dbReference>
<feature type="compositionally biased region" description="Basic residues" evidence="1">
    <location>
        <begin position="64"/>
        <end position="85"/>
    </location>
</feature>
<dbReference type="RefSeq" id="XP_043187977.1">
    <property type="nucleotide sequence ID" value="XM_043322154.1"/>
</dbReference>
<feature type="compositionally biased region" description="Low complexity" evidence="1">
    <location>
        <begin position="1"/>
        <end position="13"/>
    </location>
</feature>
<evidence type="ECO:0000313" key="2">
    <source>
        <dbReference type="EMBL" id="QRW27740.1"/>
    </source>
</evidence>
<feature type="compositionally biased region" description="Low complexity" evidence="1">
    <location>
        <begin position="53"/>
        <end position="63"/>
    </location>
</feature>
<evidence type="ECO:0000256" key="1">
    <source>
        <dbReference type="SAM" id="MobiDB-lite"/>
    </source>
</evidence>
<dbReference type="Proteomes" id="UP000650533">
    <property type="component" value="Chromosome 16"/>
</dbReference>